<name>A0A7I8KC04_SPIIN</name>
<keyword evidence="2" id="KW-0646">Protease inhibitor</keyword>
<dbReference type="PRINTS" id="PR00292">
    <property type="entry name" value="POTATOINHBTR"/>
</dbReference>
<dbReference type="PROSITE" id="PS00285">
    <property type="entry name" value="POTATO_INHIBITOR"/>
    <property type="match status" value="1"/>
</dbReference>
<dbReference type="OrthoDB" id="599354at2759"/>
<dbReference type="GO" id="GO:0004867">
    <property type="term" value="F:serine-type endopeptidase inhibitor activity"/>
    <property type="evidence" value="ECO:0007669"/>
    <property type="project" value="UniProtKB-KW"/>
</dbReference>
<dbReference type="InterPro" id="IPR036354">
    <property type="entry name" value="Prot_inh_pot1_sf"/>
</dbReference>
<proteinExistence type="inferred from homology"/>
<keyword evidence="5" id="KW-1185">Reference proteome</keyword>
<dbReference type="AlphaFoldDB" id="A0A7I8KC04"/>
<organism evidence="4 5">
    <name type="scientific">Spirodela intermedia</name>
    <name type="common">Intermediate duckweed</name>
    <dbReference type="NCBI Taxonomy" id="51605"/>
    <lineage>
        <taxon>Eukaryota</taxon>
        <taxon>Viridiplantae</taxon>
        <taxon>Streptophyta</taxon>
        <taxon>Embryophyta</taxon>
        <taxon>Tracheophyta</taxon>
        <taxon>Spermatophyta</taxon>
        <taxon>Magnoliopsida</taxon>
        <taxon>Liliopsida</taxon>
        <taxon>Araceae</taxon>
        <taxon>Lemnoideae</taxon>
        <taxon>Spirodela</taxon>
    </lineage>
</organism>
<evidence type="ECO:0000256" key="3">
    <source>
        <dbReference type="ARBA" id="ARBA00022900"/>
    </source>
</evidence>
<evidence type="ECO:0000313" key="5">
    <source>
        <dbReference type="Proteomes" id="UP000663760"/>
    </source>
</evidence>
<dbReference type="Pfam" id="PF00280">
    <property type="entry name" value="potato_inhibit"/>
    <property type="match status" value="1"/>
</dbReference>
<dbReference type="PANTHER" id="PTHR33091">
    <property type="entry name" value="PROTEIN, PUTATIVE, EXPRESSED-RELATED"/>
    <property type="match status" value="1"/>
</dbReference>
<evidence type="ECO:0000313" key="4">
    <source>
        <dbReference type="EMBL" id="CAA7395231.1"/>
    </source>
</evidence>
<reference evidence="4" key="1">
    <citation type="submission" date="2020-02" db="EMBL/GenBank/DDBJ databases">
        <authorList>
            <person name="Scholz U."/>
            <person name="Mascher M."/>
            <person name="Fiebig A."/>
        </authorList>
    </citation>
    <scope>NUCLEOTIDE SEQUENCE</scope>
</reference>
<dbReference type="Gene3D" id="3.30.10.10">
    <property type="entry name" value="Trypsin Inhibitor V, subunit A"/>
    <property type="match status" value="1"/>
</dbReference>
<dbReference type="InterPro" id="IPR000864">
    <property type="entry name" value="Prot_inh_pot1"/>
</dbReference>
<accession>A0A7I8KC04</accession>
<protein>
    <submittedName>
        <fullName evidence="4">Uncharacterized protein</fullName>
    </submittedName>
</protein>
<gene>
    <name evidence="4" type="ORF">SI8410_04005892</name>
</gene>
<dbReference type="GO" id="GO:0009611">
    <property type="term" value="P:response to wounding"/>
    <property type="evidence" value="ECO:0007669"/>
    <property type="project" value="InterPro"/>
</dbReference>
<dbReference type="Proteomes" id="UP000663760">
    <property type="component" value="Chromosome 4"/>
</dbReference>
<evidence type="ECO:0000256" key="2">
    <source>
        <dbReference type="ARBA" id="ARBA00022690"/>
    </source>
</evidence>
<sequence length="86" mass="9648">MERRKSIFPLTFVIGNSSSPKNWKKSWPELVGYRGTAAAAIIEYQNPHVDAIIVKKGTIVTADFRCDRVRVWVDEGGIVYITPIIG</sequence>
<dbReference type="SUPFAM" id="SSF54654">
    <property type="entry name" value="CI-2 family of serine protease inhibitors"/>
    <property type="match status" value="1"/>
</dbReference>
<keyword evidence="3" id="KW-0722">Serine protease inhibitor</keyword>
<evidence type="ECO:0000256" key="1">
    <source>
        <dbReference type="ARBA" id="ARBA00008210"/>
    </source>
</evidence>
<dbReference type="PANTHER" id="PTHR33091:SF73">
    <property type="entry name" value="INHIBITOR OF TRYPSIN AND HAGEMAN FACTOR-LIKE"/>
    <property type="match status" value="1"/>
</dbReference>
<dbReference type="EMBL" id="LR746267">
    <property type="protein sequence ID" value="CAA7395231.1"/>
    <property type="molecule type" value="Genomic_DNA"/>
</dbReference>
<comment type="similarity">
    <text evidence="1">Belongs to the protease inhibitor I13 (potato type I serine protease inhibitor) family.</text>
</comment>